<dbReference type="Proteomes" id="UP000724686">
    <property type="component" value="Unassembled WGS sequence"/>
</dbReference>
<gene>
    <name evidence="1" type="ORF">JWG45_07335</name>
</gene>
<proteinExistence type="predicted"/>
<dbReference type="NCBIfam" id="NF047445">
    <property type="entry name" value="PeroxupregLepto"/>
    <property type="match status" value="1"/>
</dbReference>
<sequence length="93" mass="11116">MIWVLARETSIEIAGKDKIRIELVPIGNFRSQKGLFQYCEKKGWKRSGSDMETEFIRELDMKQMKKQLKSYFSIEQAFKIYERFIILEQDLMG</sequence>
<name>A0ABS2UB02_9LEPT</name>
<keyword evidence="2" id="KW-1185">Reference proteome</keyword>
<evidence type="ECO:0000313" key="1">
    <source>
        <dbReference type="EMBL" id="MBM9576964.1"/>
    </source>
</evidence>
<accession>A0ABS2UB02</accession>
<comment type="caution">
    <text evidence="1">The sequence shown here is derived from an EMBL/GenBank/DDBJ whole genome shotgun (WGS) entry which is preliminary data.</text>
</comment>
<evidence type="ECO:0000313" key="2">
    <source>
        <dbReference type="Proteomes" id="UP000724686"/>
    </source>
</evidence>
<reference evidence="1 2" key="1">
    <citation type="submission" date="2021-02" db="EMBL/GenBank/DDBJ databases">
        <title>Leptospira ainlahdjerensis sp. nov., Leptospira ainazelensis sp. nov., Leptospira abararensis sp. nov. and Leptospira chreensis sp. nov., four new species isolated from water sources in Algeria.</title>
        <authorList>
            <person name="Amara Korba A."/>
            <person name="Kainiu M."/>
            <person name="Vincent A.T."/>
            <person name="Mariet J.-F."/>
            <person name="Veyrier F.J."/>
            <person name="Goarant C."/>
            <person name="Picardeau M."/>
        </authorList>
    </citation>
    <scope>NUCLEOTIDE SEQUENCE [LARGE SCALE GENOMIC DNA]</scope>
    <source>
        <strain evidence="1 2">201903070</strain>
    </source>
</reference>
<protein>
    <submittedName>
        <fullName evidence="1">Uncharacterized protein</fullName>
    </submittedName>
</protein>
<dbReference type="RefSeq" id="WP_205279112.1">
    <property type="nucleotide sequence ID" value="NZ_JAFFPU010000029.1"/>
</dbReference>
<dbReference type="EMBL" id="JAFFPU010000029">
    <property type="protein sequence ID" value="MBM9576964.1"/>
    <property type="molecule type" value="Genomic_DNA"/>
</dbReference>
<organism evidence="1 2">
    <name type="scientific">Leptospira ainlahdjerensis</name>
    <dbReference type="NCBI Taxonomy" id="2810033"/>
    <lineage>
        <taxon>Bacteria</taxon>
        <taxon>Pseudomonadati</taxon>
        <taxon>Spirochaetota</taxon>
        <taxon>Spirochaetia</taxon>
        <taxon>Leptospirales</taxon>
        <taxon>Leptospiraceae</taxon>
        <taxon>Leptospira</taxon>
    </lineage>
</organism>